<proteinExistence type="predicted"/>
<dbReference type="RefSeq" id="WP_230731975.1">
    <property type="nucleotide sequence ID" value="NZ_JAJNDB010000001.1"/>
</dbReference>
<evidence type="ECO:0000313" key="2">
    <source>
        <dbReference type="EMBL" id="MCD2193644.1"/>
    </source>
</evidence>
<accession>A0ABS8P9F1</accession>
<gene>
    <name evidence="2" type="ORF">LQ327_09645</name>
</gene>
<protein>
    <submittedName>
        <fullName evidence="2">Uncharacterized protein</fullName>
    </submittedName>
</protein>
<feature type="region of interest" description="Disordered" evidence="1">
    <location>
        <begin position="1"/>
        <end position="27"/>
    </location>
</feature>
<evidence type="ECO:0000256" key="1">
    <source>
        <dbReference type="SAM" id="MobiDB-lite"/>
    </source>
</evidence>
<name>A0ABS8P9F1_9PSEU</name>
<organism evidence="2 3">
    <name type="scientific">Actinomycetospora endophytica</name>
    <dbReference type="NCBI Taxonomy" id="2291215"/>
    <lineage>
        <taxon>Bacteria</taxon>
        <taxon>Bacillati</taxon>
        <taxon>Actinomycetota</taxon>
        <taxon>Actinomycetes</taxon>
        <taxon>Pseudonocardiales</taxon>
        <taxon>Pseudonocardiaceae</taxon>
        <taxon>Actinomycetospora</taxon>
    </lineage>
</organism>
<reference evidence="2 3" key="1">
    <citation type="submission" date="2021-11" db="EMBL/GenBank/DDBJ databases">
        <title>Draft genome sequence of Actinomycetospora sp. SF1 isolated from the rhizosphere soil.</title>
        <authorList>
            <person name="Duangmal K."/>
            <person name="Chantavorakit T."/>
        </authorList>
    </citation>
    <scope>NUCLEOTIDE SEQUENCE [LARGE SCALE GENOMIC DNA]</scope>
    <source>
        <strain evidence="2 3">TBRC 5722</strain>
    </source>
</reference>
<comment type="caution">
    <text evidence="2">The sequence shown here is derived from an EMBL/GenBank/DDBJ whole genome shotgun (WGS) entry which is preliminary data.</text>
</comment>
<evidence type="ECO:0000313" key="3">
    <source>
        <dbReference type="Proteomes" id="UP001199469"/>
    </source>
</evidence>
<dbReference type="Proteomes" id="UP001199469">
    <property type="component" value="Unassembled WGS sequence"/>
</dbReference>
<dbReference type="EMBL" id="JAJNDB010000001">
    <property type="protein sequence ID" value="MCD2193644.1"/>
    <property type="molecule type" value="Genomic_DNA"/>
</dbReference>
<keyword evidence="3" id="KW-1185">Reference proteome</keyword>
<feature type="compositionally biased region" description="Pro residues" evidence="1">
    <location>
        <begin position="1"/>
        <end position="12"/>
    </location>
</feature>
<sequence>MYRPAPATPAPAGPRAAHTDHQPTLYGDPEQFAFEMATITAGPLQLARLQHSMGFVGPSAPAEGTLIAMAPLEGTRMQLTSGRDEAAAPVILAPTWAAFTGHWDNVVLATATLDETWVARLGAELTGLAKREGNNTYAVA</sequence>